<feature type="transmembrane region" description="Helical" evidence="1">
    <location>
        <begin position="12"/>
        <end position="33"/>
    </location>
</feature>
<gene>
    <name evidence="2" type="ORF">F2P56_034664</name>
</gene>
<feature type="non-terminal residue" evidence="2">
    <location>
        <position position="1"/>
    </location>
</feature>
<dbReference type="AlphaFoldDB" id="A0A833TEF5"/>
<keyword evidence="1" id="KW-1133">Transmembrane helix</keyword>
<sequence>DRPTKREIQNSLSLSLSILLSFFGVPVGSVKSIRGREMAAFMSMKTTKTKKMKRTDLELDCFHDDFSDLSLSSPARKIRRLDAELPPIMEEEPEIPRGVREGVGVTDAFELESEYPFNDEKAIVLFKPLNRPPLLHSPASDLSLSVDSHIMSGFKNQLFGSNQYGQVKSAEEEEPIKDENNGCLAVVPWVPSHRRPAPATEVPQLMEEAEEMVAAMDIEEDNNKSNASIEQSHPSVHNMYGGIVGSESLYQWQQQHCMIPQLPQNTYTPISWFR</sequence>
<organism evidence="2 3">
    <name type="scientific">Juglans regia</name>
    <name type="common">English walnut</name>
    <dbReference type="NCBI Taxonomy" id="51240"/>
    <lineage>
        <taxon>Eukaryota</taxon>
        <taxon>Viridiplantae</taxon>
        <taxon>Streptophyta</taxon>
        <taxon>Embryophyta</taxon>
        <taxon>Tracheophyta</taxon>
        <taxon>Spermatophyta</taxon>
        <taxon>Magnoliopsida</taxon>
        <taxon>eudicotyledons</taxon>
        <taxon>Gunneridae</taxon>
        <taxon>Pentapetalae</taxon>
        <taxon>rosids</taxon>
        <taxon>fabids</taxon>
        <taxon>Fagales</taxon>
        <taxon>Juglandaceae</taxon>
        <taxon>Juglans</taxon>
    </lineage>
</organism>
<reference evidence="2" key="1">
    <citation type="submission" date="2015-10" db="EMBL/GenBank/DDBJ databases">
        <authorList>
            <person name="Martinez-Garcia P.J."/>
            <person name="Crepeau M.W."/>
            <person name="Puiu D."/>
            <person name="Gonzalez-Ibeas D."/>
            <person name="Whalen J."/>
            <person name="Stevens K."/>
            <person name="Paul R."/>
            <person name="Butterfield T."/>
            <person name="Britton M."/>
            <person name="Reagan R."/>
            <person name="Chakraborty S."/>
            <person name="Walawage S.L."/>
            <person name="Vasquez-Gross H.A."/>
            <person name="Cardeno C."/>
            <person name="Famula R."/>
            <person name="Pratt K."/>
            <person name="Kuruganti S."/>
            <person name="Aradhya M.K."/>
            <person name="Leslie C.A."/>
            <person name="Dandekar A.M."/>
            <person name="Salzberg S.L."/>
            <person name="Wegrzyn J.L."/>
            <person name="Langley C.H."/>
            <person name="Neale D.B."/>
        </authorList>
    </citation>
    <scope>NUCLEOTIDE SEQUENCE</scope>
    <source>
        <tissue evidence="2">Leaves</tissue>
    </source>
</reference>
<proteinExistence type="predicted"/>
<dbReference type="EMBL" id="LIHL02000015">
    <property type="protein sequence ID" value="KAF5445622.1"/>
    <property type="molecule type" value="Genomic_DNA"/>
</dbReference>
<name>A0A833TEF5_JUGRE</name>
<evidence type="ECO:0000313" key="2">
    <source>
        <dbReference type="EMBL" id="KAF5445622.1"/>
    </source>
</evidence>
<evidence type="ECO:0000313" key="3">
    <source>
        <dbReference type="Proteomes" id="UP000619265"/>
    </source>
</evidence>
<dbReference type="PANTHER" id="PTHR35510">
    <property type="entry name" value="DBH-LIKE MONOOXYGENASE"/>
    <property type="match status" value="1"/>
</dbReference>
<comment type="caution">
    <text evidence="2">The sequence shown here is derived from an EMBL/GenBank/DDBJ whole genome shotgun (WGS) entry which is preliminary data.</text>
</comment>
<evidence type="ECO:0000256" key="1">
    <source>
        <dbReference type="SAM" id="Phobius"/>
    </source>
</evidence>
<dbReference type="PANTHER" id="PTHR35510:SF1">
    <property type="entry name" value="DBH-LIKE MONOOXYGENASE"/>
    <property type="match status" value="1"/>
</dbReference>
<keyword evidence="1" id="KW-0472">Membrane</keyword>
<dbReference type="Proteomes" id="UP000619265">
    <property type="component" value="Unassembled WGS sequence"/>
</dbReference>
<keyword evidence="1" id="KW-0812">Transmembrane</keyword>
<protein>
    <submittedName>
        <fullName evidence="2">Uncharacterized protein</fullName>
    </submittedName>
</protein>
<reference evidence="2" key="2">
    <citation type="submission" date="2020-03" db="EMBL/GenBank/DDBJ databases">
        <title>Walnut 2.0.</title>
        <authorList>
            <person name="Marrano A."/>
            <person name="Britton M."/>
            <person name="Zimin A.V."/>
            <person name="Zaini P.A."/>
            <person name="Workman R."/>
            <person name="Puiu D."/>
            <person name="Bianco L."/>
            <person name="Allen B.J."/>
            <person name="Troggio M."/>
            <person name="Leslie C.A."/>
            <person name="Timp W."/>
            <person name="Dendekar A."/>
            <person name="Salzberg S.L."/>
            <person name="Neale D.B."/>
        </authorList>
    </citation>
    <scope>NUCLEOTIDE SEQUENCE</scope>
    <source>
        <tissue evidence="2">Leaves</tissue>
    </source>
</reference>
<accession>A0A833TEF5</accession>
<dbReference type="Gramene" id="Jr15_11810_p1">
    <property type="protein sequence ID" value="cds.Jr15_11810_p1"/>
    <property type="gene ID" value="Jr15_11810"/>
</dbReference>